<proteinExistence type="predicted"/>
<protein>
    <submittedName>
        <fullName evidence="1">Uncharacterized protein</fullName>
    </submittedName>
</protein>
<dbReference type="Proteomes" id="UP000499080">
    <property type="component" value="Unassembled WGS sequence"/>
</dbReference>
<dbReference type="AlphaFoldDB" id="A0A4Y2GIC7"/>
<reference evidence="1 2" key="1">
    <citation type="journal article" date="2019" name="Sci. Rep.">
        <title>Orb-weaving spider Araneus ventricosus genome elucidates the spidroin gene catalogue.</title>
        <authorList>
            <person name="Kono N."/>
            <person name="Nakamura H."/>
            <person name="Ohtoshi R."/>
            <person name="Moran D.A.P."/>
            <person name="Shinohara A."/>
            <person name="Yoshida Y."/>
            <person name="Fujiwara M."/>
            <person name="Mori M."/>
            <person name="Tomita M."/>
            <person name="Arakawa K."/>
        </authorList>
    </citation>
    <scope>NUCLEOTIDE SEQUENCE [LARGE SCALE GENOMIC DNA]</scope>
</reference>
<comment type="caution">
    <text evidence="1">The sequence shown here is derived from an EMBL/GenBank/DDBJ whole genome shotgun (WGS) entry which is preliminary data.</text>
</comment>
<evidence type="ECO:0000313" key="1">
    <source>
        <dbReference type="EMBL" id="GBM53370.1"/>
    </source>
</evidence>
<sequence length="91" mass="10309">MSNVTTNTTLSLCIVRVRESKQYYNREKIRHPNFEESPSFRLRSPNKPFSESVCHRLGGHGTKRGFLSPSGVVVSVLACQYYESGFDPRLG</sequence>
<gene>
    <name evidence="1" type="ORF">AVEN_81924_1</name>
</gene>
<organism evidence="1 2">
    <name type="scientific">Araneus ventricosus</name>
    <name type="common">Orbweaver spider</name>
    <name type="synonym">Epeira ventricosa</name>
    <dbReference type="NCBI Taxonomy" id="182803"/>
    <lineage>
        <taxon>Eukaryota</taxon>
        <taxon>Metazoa</taxon>
        <taxon>Ecdysozoa</taxon>
        <taxon>Arthropoda</taxon>
        <taxon>Chelicerata</taxon>
        <taxon>Arachnida</taxon>
        <taxon>Araneae</taxon>
        <taxon>Araneomorphae</taxon>
        <taxon>Entelegynae</taxon>
        <taxon>Araneoidea</taxon>
        <taxon>Araneidae</taxon>
        <taxon>Araneus</taxon>
    </lineage>
</organism>
<keyword evidence="2" id="KW-1185">Reference proteome</keyword>
<evidence type="ECO:0000313" key="2">
    <source>
        <dbReference type="Proteomes" id="UP000499080"/>
    </source>
</evidence>
<accession>A0A4Y2GIC7</accession>
<dbReference type="EMBL" id="BGPR01001415">
    <property type="protein sequence ID" value="GBM53370.1"/>
    <property type="molecule type" value="Genomic_DNA"/>
</dbReference>
<name>A0A4Y2GIC7_ARAVE</name>